<dbReference type="RefSeq" id="WP_274493860.1">
    <property type="nucleotide sequence ID" value="NZ_CP118166.1"/>
</dbReference>
<evidence type="ECO:0000256" key="4">
    <source>
        <dbReference type="ARBA" id="ARBA00023163"/>
    </source>
</evidence>
<dbReference type="KEGG" id="hfl:PUV54_02075"/>
<dbReference type="GO" id="GO:0043565">
    <property type="term" value="F:sequence-specific DNA binding"/>
    <property type="evidence" value="ECO:0007669"/>
    <property type="project" value="TreeGrafter"/>
</dbReference>
<dbReference type="Gene3D" id="1.10.10.10">
    <property type="entry name" value="Winged helix-like DNA-binding domain superfamily/Winged helix DNA-binding domain"/>
    <property type="match status" value="1"/>
</dbReference>
<dbReference type="SUPFAM" id="SSF46785">
    <property type="entry name" value="Winged helix' DNA-binding domain"/>
    <property type="match status" value="1"/>
</dbReference>
<dbReference type="Proteomes" id="UP001214043">
    <property type="component" value="Chromosome"/>
</dbReference>
<dbReference type="InterPro" id="IPR000847">
    <property type="entry name" value="LysR_HTH_N"/>
</dbReference>
<dbReference type="AlphaFoldDB" id="A0AAF0CEY8"/>
<dbReference type="InterPro" id="IPR036390">
    <property type="entry name" value="WH_DNA-bd_sf"/>
</dbReference>
<keyword evidence="3" id="KW-0238">DNA-binding</keyword>
<dbReference type="InterPro" id="IPR036388">
    <property type="entry name" value="WH-like_DNA-bd_sf"/>
</dbReference>
<evidence type="ECO:0000259" key="5">
    <source>
        <dbReference type="PROSITE" id="PS50931"/>
    </source>
</evidence>
<dbReference type="PROSITE" id="PS50931">
    <property type="entry name" value="HTH_LYSR"/>
    <property type="match status" value="1"/>
</dbReference>
<proteinExistence type="inferred from homology"/>
<reference evidence="6" key="1">
    <citation type="submission" date="2023-02" db="EMBL/GenBank/DDBJ databases">
        <title>Genome sequence of Hyphococcus flavus.</title>
        <authorList>
            <person name="Rong J.-C."/>
            <person name="Zhao Q."/>
            <person name="Yi M."/>
            <person name="Wu J.-Y."/>
        </authorList>
    </citation>
    <scope>NUCLEOTIDE SEQUENCE</scope>
    <source>
        <strain evidence="6">MCCC 1K03223</strain>
    </source>
</reference>
<dbReference type="PRINTS" id="PR00039">
    <property type="entry name" value="HTHLYSR"/>
</dbReference>
<evidence type="ECO:0000256" key="3">
    <source>
        <dbReference type="ARBA" id="ARBA00023125"/>
    </source>
</evidence>
<name>A0AAF0CEY8_9PROT</name>
<dbReference type="PANTHER" id="PTHR30427">
    <property type="entry name" value="TRANSCRIPTIONAL ACTIVATOR PROTEIN LYSR"/>
    <property type="match status" value="1"/>
</dbReference>
<organism evidence="6 7">
    <name type="scientific">Hyphococcus flavus</name>
    <dbReference type="NCBI Taxonomy" id="1866326"/>
    <lineage>
        <taxon>Bacteria</taxon>
        <taxon>Pseudomonadati</taxon>
        <taxon>Pseudomonadota</taxon>
        <taxon>Alphaproteobacteria</taxon>
        <taxon>Parvularculales</taxon>
        <taxon>Parvularculaceae</taxon>
        <taxon>Hyphococcus</taxon>
    </lineage>
</organism>
<comment type="similarity">
    <text evidence="1">Belongs to the LysR transcriptional regulatory family.</text>
</comment>
<dbReference type="EMBL" id="CP118166">
    <property type="protein sequence ID" value="WDI31976.1"/>
    <property type="molecule type" value="Genomic_DNA"/>
</dbReference>
<dbReference type="Pfam" id="PF03466">
    <property type="entry name" value="LysR_substrate"/>
    <property type="match status" value="1"/>
</dbReference>
<dbReference type="GO" id="GO:0010628">
    <property type="term" value="P:positive regulation of gene expression"/>
    <property type="evidence" value="ECO:0007669"/>
    <property type="project" value="TreeGrafter"/>
</dbReference>
<dbReference type="InterPro" id="IPR005119">
    <property type="entry name" value="LysR_subst-bd"/>
</dbReference>
<evidence type="ECO:0000313" key="6">
    <source>
        <dbReference type="EMBL" id="WDI31976.1"/>
    </source>
</evidence>
<keyword evidence="7" id="KW-1185">Reference proteome</keyword>
<sequence>MNLRQLDAFRAVMMTGSVTNAAEFLHVSQPAVSRLIADLEHAVGFSLFVREKGSALAPTPEAESFFQEVDRNFAGLDALKRAADDIRNFRSGQLRIASLPALAMGFLPTVIQKFHAQHPSVTVQLQTRSSSTVRQWVAAQQFDLGLARPGEYPGVEARLFTSVPGVCVFPPGHRMGALDIIKPKDFENESFISLALEDLSRARIDRVFEKARVSRNIIVETQYAATICGLVLKGVGVSIINPITAMDFIERHLEARRFEPEIQFEYMLFLPKHKPLSRLTQSFLKILEEVRDEALELAMSRTVRRKRATRK</sequence>
<evidence type="ECO:0000256" key="2">
    <source>
        <dbReference type="ARBA" id="ARBA00023015"/>
    </source>
</evidence>
<feature type="domain" description="HTH lysR-type" evidence="5">
    <location>
        <begin position="1"/>
        <end position="59"/>
    </location>
</feature>
<dbReference type="Gene3D" id="3.40.190.290">
    <property type="match status" value="1"/>
</dbReference>
<accession>A0AAF0CEY8</accession>
<dbReference type="Pfam" id="PF00126">
    <property type="entry name" value="HTH_1"/>
    <property type="match status" value="1"/>
</dbReference>
<evidence type="ECO:0000256" key="1">
    <source>
        <dbReference type="ARBA" id="ARBA00009437"/>
    </source>
</evidence>
<keyword evidence="2" id="KW-0805">Transcription regulation</keyword>
<keyword evidence="4" id="KW-0804">Transcription</keyword>
<dbReference type="PANTHER" id="PTHR30427:SF1">
    <property type="entry name" value="TRANSCRIPTIONAL ACTIVATOR PROTEIN LYSR"/>
    <property type="match status" value="1"/>
</dbReference>
<dbReference type="GO" id="GO:0003700">
    <property type="term" value="F:DNA-binding transcription factor activity"/>
    <property type="evidence" value="ECO:0007669"/>
    <property type="project" value="InterPro"/>
</dbReference>
<dbReference type="GO" id="GO:0009089">
    <property type="term" value="P:lysine biosynthetic process via diaminopimelate"/>
    <property type="evidence" value="ECO:0007669"/>
    <property type="project" value="TreeGrafter"/>
</dbReference>
<dbReference type="NCBIfam" id="NF008239">
    <property type="entry name" value="PRK11013.1"/>
    <property type="match status" value="1"/>
</dbReference>
<evidence type="ECO:0000313" key="7">
    <source>
        <dbReference type="Proteomes" id="UP001214043"/>
    </source>
</evidence>
<dbReference type="SUPFAM" id="SSF53850">
    <property type="entry name" value="Periplasmic binding protein-like II"/>
    <property type="match status" value="1"/>
</dbReference>
<gene>
    <name evidence="6" type="ORF">PUV54_02075</name>
</gene>
<protein>
    <submittedName>
        <fullName evidence="6">LysR family transcriptional regulator</fullName>
    </submittedName>
</protein>